<proteinExistence type="predicted"/>
<name>A0A224YFS3_9ACAR</name>
<dbReference type="EMBL" id="GFPF01002175">
    <property type="protein sequence ID" value="MAA13321.1"/>
    <property type="molecule type" value="Transcribed_RNA"/>
</dbReference>
<reference evidence="1" key="1">
    <citation type="journal article" date="2017" name="Parasit. Vectors">
        <title>Sialotranscriptomics of Rhipicephalus zambeziensis reveals intricate expression profiles of secretory proteins and suggests tight temporal transcriptional regulation during blood-feeding.</title>
        <authorList>
            <person name="de Castro M.H."/>
            <person name="de Klerk D."/>
            <person name="Pienaar R."/>
            <person name="Rees D.J.G."/>
            <person name="Mans B.J."/>
        </authorList>
    </citation>
    <scope>NUCLEOTIDE SEQUENCE</scope>
    <source>
        <tissue evidence="1">Salivary glands</tissue>
    </source>
</reference>
<accession>A0A224YFS3</accession>
<sequence>MSRSAVTSEYEKNGVTILHASHIFHNLKKKKILEVLARGCYYNLALSVFHSELEITCPAASAGLSRMIQMFCWLVCFSVDGCLTVLPTIERCGKGCGNVGEMYQ</sequence>
<protein>
    <submittedName>
        <fullName evidence="1">Uncharacterized protein</fullName>
    </submittedName>
</protein>
<organism evidence="1">
    <name type="scientific">Rhipicephalus zambeziensis</name>
    <dbReference type="NCBI Taxonomy" id="60191"/>
    <lineage>
        <taxon>Eukaryota</taxon>
        <taxon>Metazoa</taxon>
        <taxon>Ecdysozoa</taxon>
        <taxon>Arthropoda</taxon>
        <taxon>Chelicerata</taxon>
        <taxon>Arachnida</taxon>
        <taxon>Acari</taxon>
        <taxon>Parasitiformes</taxon>
        <taxon>Ixodida</taxon>
        <taxon>Ixodoidea</taxon>
        <taxon>Ixodidae</taxon>
        <taxon>Rhipicephalinae</taxon>
        <taxon>Rhipicephalus</taxon>
        <taxon>Rhipicephalus</taxon>
    </lineage>
</organism>
<dbReference type="AlphaFoldDB" id="A0A224YFS3"/>
<evidence type="ECO:0000313" key="1">
    <source>
        <dbReference type="EMBL" id="MAA13321.1"/>
    </source>
</evidence>